<dbReference type="Proteomes" id="UP001501759">
    <property type="component" value="Unassembled WGS sequence"/>
</dbReference>
<proteinExistence type="predicted"/>
<organism evidence="1 2">
    <name type="scientific">Streptomyces siamensis</name>
    <dbReference type="NCBI Taxonomy" id="1274986"/>
    <lineage>
        <taxon>Bacteria</taxon>
        <taxon>Bacillati</taxon>
        <taxon>Actinomycetota</taxon>
        <taxon>Actinomycetes</taxon>
        <taxon>Kitasatosporales</taxon>
        <taxon>Streptomycetaceae</taxon>
        <taxon>Streptomyces</taxon>
    </lineage>
</organism>
<reference evidence="2" key="1">
    <citation type="journal article" date="2019" name="Int. J. Syst. Evol. Microbiol.">
        <title>The Global Catalogue of Microorganisms (GCM) 10K type strain sequencing project: providing services to taxonomists for standard genome sequencing and annotation.</title>
        <authorList>
            <consortium name="The Broad Institute Genomics Platform"/>
            <consortium name="The Broad Institute Genome Sequencing Center for Infectious Disease"/>
            <person name="Wu L."/>
            <person name="Ma J."/>
        </authorList>
    </citation>
    <scope>NUCLEOTIDE SEQUENCE [LARGE SCALE GENOMIC DNA]</scope>
    <source>
        <strain evidence="2">JCM 18409</strain>
    </source>
</reference>
<sequence length="177" mass="20002">MAYEMVTLCLPPDSHQYLYAAIEEAMAPFDLNGDHEPYQGEWDQWWLGRPGEEFDVLPGHEHDPRLVRAPRDASGALRHWALGRCDGGPRGLLDFQGMRIRAADMAASLDPCRAGRTPYRQIRPEWAVPTDHLLTLDGRWLYVSAVPRSGTSDLAFAGKYLDDLAPDTMMVRLRVHC</sequence>
<dbReference type="EMBL" id="BAABKB010000035">
    <property type="protein sequence ID" value="GAA5031414.1"/>
    <property type="molecule type" value="Genomic_DNA"/>
</dbReference>
<protein>
    <submittedName>
        <fullName evidence="1">Uncharacterized protein</fullName>
    </submittedName>
</protein>
<gene>
    <name evidence="1" type="ORF">GCM10023335_72780</name>
</gene>
<evidence type="ECO:0000313" key="1">
    <source>
        <dbReference type="EMBL" id="GAA5031414.1"/>
    </source>
</evidence>
<evidence type="ECO:0000313" key="2">
    <source>
        <dbReference type="Proteomes" id="UP001501759"/>
    </source>
</evidence>
<comment type="caution">
    <text evidence="1">The sequence shown here is derived from an EMBL/GenBank/DDBJ whole genome shotgun (WGS) entry which is preliminary data.</text>
</comment>
<accession>A0ABP9JH27</accession>
<name>A0ABP9JH27_9ACTN</name>
<keyword evidence="2" id="KW-1185">Reference proteome</keyword>
<dbReference type="RefSeq" id="WP_345657070.1">
    <property type="nucleotide sequence ID" value="NZ_BAABKB010000035.1"/>
</dbReference>